<proteinExistence type="predicted"/>
<comment type="caution">
    <text evidence="1">The sequence shown here is derived from an EMBL/GenBank/DDBJ whole genome shotgun (WGS) entry which is preliminary data.</text>
</comment>
<evidence type="ECO:0000313" key="2">
    <source>
        <dbReference type="Proteomes" id="UP001626550"/>
    </source>
</evidence>
<accession>A0ABD2PRD2</accession>
<evidence type="ECO:0000313" key="1">
    <source>
        <dbReference type="EMBL" id="KAL3310051.1"/>
    </source>
</evidence>
<keyword evidence="2" id="KW-1185">Reference proteome</keyword>
<dbReference type="Proteomes" id="UP001626550">
    <property type="component" value="Unassembled WGS sequence"/>
</dbReference>
<name>A0ABD2PRD2_9PLAT</name>
<reference evidence="1 2" key="1">
    <citation type="submission" date="2024-11" db="EMBL/GenBank/DDBJ databases">
        <title>Adaptive evolution of stress response genes in parasites aligns with host niche diversity.</title>
        <authorList>
            <person name="Hahn C."/>
            <person name="Resl P."/>
        </authorList>
    </citation>
    <scope>NUCLEOTIDE SEQUENCE [LARGE SCALE GENOMIC DNA]</scope>
    <source>
        <strain evidence="1">EGGRZ-B1_66</strain>
        <tissue evidence="1">Body</tissue>
    </source>
</reference>
<sequence length="75" mass="8657">MYWWFIIAPIVMQAAKNKATVFDHSLHKMYDNVNATLTNFDSLLKNPDKSKKIMMGNERTIPMITRAVVTCLLII</sequence>
<dbReference type="EMBL" id="JBJKFK010003292">
    <property type="protein sequence ID" value="KAL3310051.1"/>
    <property type="molecule type" value="Genomic_DNA"/>
</dbReference>
<gene>
    <name evidence="1" type="ORF">Ciccas_011391</name>
</gene>
<protein>
    <submittedName>
        <fullName evidence="1">Uncharacterized protein</fullName>
    </submittedName>
</protein>
<organism evidence="1 2">
    <name type="scientific">Cichlidogyrus casuarinus</name>
    <dbReference type="NCBI Taxonomy" id="1844966"/>
    <lineage>
        <taxon>Eukaryota</taxon>
        <taxon>Metazoa</taxon>
        <taxon>Spiralia</taxon>
        <taxon>Lophotrochozoa</taxon>
        <taxon>Platyhelminthes</taxon>
        <taxon>Monogenea</taxon>
        <taxon>Monopisthocotylea</taxon>
        <taxon>Dactylogyridea</taxon>
        <taxon>Ancyrocephalidae</taxon>
        <taxon>Cichlidogyrus</taxon>
    </lineage>
</organism>
<dbReference type="AlphaFoldDB" id="A0ABD2PRD2"/>